<dbReference type="Pfam" id="PF04145">
    <property type="entry name" value="Ctr"/>
    <property type="match status" value="2"/>
</dbReference>
<dbReference type="AlphaFoldDB" id="Q54JM0"/>
<dbReference type="FunCoup" id="Q54JM0">
    <property type="interactions" value="15"/>
</dbReference>
<dbReference type="KEGG" id="ddi:DDB_G0287959"/>
<accession>Q54JM0</accession>
<keyword evidence="5" id="KW-0187">Copper transport</keyword>
<dbReference type="InParanoid" id="Q54JM0"/>
<evidence type="ECO:0000256" key="4">
    <source>
        <dbReference type="ARBA" id="ARBA00023136"/>
    </source>
</evidence>
<protein>
    <recommendedName>
        <fullName evidence="5">Copper transport protein</fullName>
    </recommendedName>
</protein>
<comment type="similarity">
    <text evidence="5">Belongs to the copper transporter (Ctr) (TC 1.A.56) family. SLC31A subfamily.</text>
</comment>
<dbReference type="SMR" id="Q54JM0"/>
<dbReference type="PANTHER" id="PTHR12483">
    <property type="entry name" value="SOLUTE CARRIER FAMILY 31 COPPER TRANSPORTERS"/>
    <property type="match status" value="1"/>
</dbReference>
<keyword evidence="5" id="KW-0186">Copper</keyword>
<dbReference type="dictyBase" id="DDB_G0287959"/>
<dbReference type="PaxDb" id="44689-DDB0187709"/>
<evidence type="ECO:0000256" key="3">
    <source>
        <dbReference type="ARBA" id="ARBA00022989"/>
    </source>
</evidence>
<evidence type="ECO:0000313" key="7">
    <source>
        <dbReference type="Proteomes" id="UP000002195"/>
    </source>
</evidence>
<comment type="caution">
    <text evidence="6">The sequence shown here is derived from an EMBL/GenBank/DDBJ whole genome shotgun (WGS) entry which is preliminary data.</text>
</comment>
<dbReference type="PhylomeDB" id="Q54JM0"/>
<keyword evidence="7" id="KW-1185">Reference proteome</keyword>
<feature type="transmembrane region" description="Helical" evidence="5">
    <location>
        <begin position="44"/>
        <end position="64"/>
    </location>
</feature>
<feature type="transmembrane region" description="Helical" evidence="5">
    <location>
        <begin position="97"/>
        <end position="118"/>
    </location>
</feature>
<keyword evidence="5" id="KW-0813">Transport</keyword>
<dbReference type="EMBL" id="AAFI02000106">
    <property type="protein sequence ID" value="EAL63460.1"/>
    <property type="molecule type" value="Genomic_DNA"/>
</dbReference>
<dbReference type="GO" id="GO:0005886">
    <property type="term" value="C:plasma membrane"/>
    <property type="evidence" value="ECO:0000318"/>
    <property type="project" value="GO_Central"/>
</dbReference>
<reference evidence="6 7" key="1">
    <citation type="journal article" date="2005" name="Nature">
        <title>The genome of the social amoeba Dictyostelium discoideum.</title>
        <authorList>
            <consortium name="The Dictyostelium discoideum Sequencing Consortium"/>
            <person name="Eichinger L."/>
            <person name="Pachebat J.A."/>
            <person name="Glockner G."/>
            <person name="Rajandream M.A."/>
            <person name="Sucgang R."/>
            <person name="Berriman M."/>
            <person name="Song J."/>
            <person name="Olsen R."/>
            <person name="Szafranski K."/>
            <person name="Xu Q."/>
            <person name="Tunggal B."/>
            <person name="Kummerfeld S."/>
            <person name="Madera M."/>
            <person name="Konfortov B.A."/>
            <person name="Rivero F."/>
            <person name="Bankier A.T."/>
            <person name="Lehmann R."/>
            <person name="Hamlin N."/>
            <person name="Davies R."/>
            <person name="Gaudet P."/>
            <person name="Fey P."/>
            <person name="Pilcher K."/>
            <person name="Chen G."/>
            <person name="Saunders D."/>
            <person name="Sodergren E."/>
            <person name="Davis P."/>
            <person name="Kerhornou A."/>
            <person name="Nie X."/>
            <person name="Hall N."/>
            <person name="Anjard C."/>
            <person name="Hemphill L."/>
            <person name="Bason N."/>
            <person name="Farbrother P."/>
            <person name="Desany B."/>
            <person name="Just E."/>
            <person name="Morio T."/>
            <person name="Rost R."/>
            <person name="Churcher C."/>
            <person name="Cooper J."/>
            <person name="Haydock S."/>
            <person name="van Driessche N."/>
            <person name="Cronin A."/>
            <person name="Goodhead I."/>
            <person name="Muzny D."/>
            <person name="Mourier T."/>
            <person name="Pain A."/>
            <person name="Lu M."/>
            <person name="Harper D."/>
            <person name="Lindsay R."/>
            <person name="Hauser H."/>
            <person name="James K."/>
            <person name="Quiles M."/>
            <person name="Madan Babu M."/>
            <person name="Saito T."/>
            <person name="Buchrieser C."/>
            <person name="Wardroper A."/>
            <person name="Felder M."/>
            <person name="Thangavelu M."/>
            <person name="Johnson D."/>
            <person name="Knights A."/>
            <person name="Loulseged H."/>
            <person name="Mungall K."/>
            <person name="Oliver K."/>
            <person name="Price C."/>
            <person name="Quail M.A."/>
            <person name="Urushihara H."/>
            <person name="Hernandez J."/>
            <person name="Rabbinowitsch E."/>
            <person name="Steffen D."/>
            <person name="Sanders M."/>
            <person name="Ma J."/>
            <person name="Kohara Y."/>
            <person name="Sharp S."/>
            <person name="Simmonds M."/>
            <person name="Spiegler S."/>
            <person name="Tivey A."/>
            <person name="Sugano S."/>
            <person name="White B."/>
            <person name="Walker D."/>
            <person name="Woodward J."/>
            <person name="Winckler T."/>
            <person name="Tanaka Y."/>
            <person name="Shaulsky G."/>
            <person name="Schleicher M."/>
            <person name="Weinstock G."/>
            <person name="Rosenthal A."/>
            <person name="Cox E.C."/>
            <person name="Chisholm R.L."/>
            <person name="Gibbs R."/>
            <person name="Loomis W.F."/>
            <person name="Platzer M."/>
            <person name="Kay R.R."/>
            <person name="Williams J."/>
            <person name="Dear P.H."/>
            <person name="Noegel A.A."/>
            <person name="Barrell B."/>
            <person name="Kuspa A."/>
        </authorList>
    </citation>
    <scope>NUCLEOTIDE SEQUENCE [LARGE SCALE GENOMIC DNA]</scope>
    <source>
        <strain evidence="6 7">AX4</strain>
    </source>
</reference>
<keyword evidence="5" id="KW-0406">Ion transport</keyword>
<dbReference type="GeneID" id="8626386"/>
<keyword evidence="4 5" id="KW-0472">Membrane</keyword>
<dbReference type="PANTHER" id="PTHR12483:SF27">
    <property type="entry name" value="COPPER TRANSPORT PROTEIN CTR1"/>
    <property type="match status" value="1"/>
</dbReference>
<evidence type="ECO:0000256" key="5">
    <source>
        <dbReference type="RuleBase" id="RU367022"/>
    </source>
</evidence>
<dbReference type="RefSeq" id="XP_636966.1">
    <property type="nucleotide sequence ID" value="XM_631874.1"/>
</dbReference>
<keyword evidence="2 5" id="KW-0812">Transmembrane</keyword>
<keyword evidence="3 5" id="KW-1133">Transmembrane helix</keyword>
<name>Q54JM0_DICDI</name>
<organism evidence="6 7">
    <name type="scientific">Dictyostelium discoideum</name>
    <name type="common">Social amoeba</name>
    <dbReference type="NCBI Taxonomy" id="44689"/>
    <lineage>
        <taxon>Eukaryota</taxon>
        <taxon>Amoebozoa</taxon>
        <taxon>Evosea</taxon>
        <taxon>Eumycetozoa</taxon>
        <taxon>Dictyostelia</taxon>
        <taxon>Dictyosteliales</taxon>
        <taxon>Dictyosteliaceae</taxon>
        <taxon>Dictyostelium</taxon>
    </lineage>
</organism>
<evidence type="ECO:0000313" key="6">
    <source>
        <dbReference type="EMBL" id="EAL63460.1"/>
    </source>
</evidence>
<dbReference type="OMA" id="NHTMGGM"/>
<feature type="transmembrane region" description="Helical" evidence="5">
    <location>
        <begin position="124"/>
        <end position="144"/>
    </location>
</feature>
<dbReference type="VEuPathDB" id="AmoebaDB:DDB_G0287959"/>
<comment type="subcellular location">
    <subcellularLocation>
        <location evidence="1 5">Membrane</location>
        <topology evidence="1 5">Multi-pass membrane protein</topology>
    </subcellularLocation>
</comment>
<dbReference type="Proteomes" id="UP000002195">
    <property type="component" value="Unassembled WGS sequence"/>
</dbReference>
<dbReference type="GO" id="GO:0005375">
    <property type="term" value="F:copper ion transmembrane transporter activity"/>
    <property type="evidence" value="ECO:0000318"/>
    <property type="project" value="GO_Central"/>
</dbReference>
<dbReference type="eggNOG" id="ENOG502SBUY">
    <property type="taxonomic scope" value="Eukaryota"/>
</dbReference>
<evidence type="ECO:0000256" key="2">
    <source>
        <dbReference type="ARBA" id="ARBA00022692"/>
    </source>
</evidence>
<sequence>MNHGGMNMNHSTTTSSGDSGMTMGLKFTIEVEDILFNNWSTKSVWSYLLALVIVFFASGLLEFLNCVKQNIHRTYAINISDPHLRLSKWKNVWKYKIILMVLHVIKLMFHYSLMLIIMSFNLGLIFSVLAGAGLGYIVFLDGPLSFSSHHKNNNYIQLNETKVMTNDDCASSTIIINSFDPNNSIHDNSANNNNNINHNNNYLHHDIDEI</sequence>
<dbReference type="InterPro" id="IPR007274">
    <property type="entry name" value="Cop_transporter"/>
</dbReference>
<evidence type="ECO:0000256" key="1">
    <source>
        <dbReference type="ARBA" id="ARBA00004141"/>
    </source>
</evidence>
<gene>
    <name evidence="6" type="ORF">DDB_G0287959</name>
</gene>
<dbReference type="HOGENOM" id="CLU_1312175_0_0_1"/>
<proteinExistence type="inferred from homology"/>